<reference evidence="2" key="1">
    <citation type="submission" date="2020-08" db="EMBL/GenBank/DDBJ databases">
        <title>Lewinella bacteria from marine environments.</title>
        <authorList>
            <person name="Zhong Y."/>
        </authorList>
    </citation>
    <scope>NUCLEOTIDE SEQUENCE</scope>
    <source>
        <strain evidence="2">KCTC 42187</strain>
    </source>
</reference>
<organism evidence="2 3">
    <name type="scientific">Neolewinella lacunae</name>
    <dbReference type="NCBI Taxonomy" id="1517758"/>
    <lineage>
        <taxon>Bacteria</taxon>
        <taxon>Pseudomonadati</taxon>
        <taxon>Bacteroidota</taxon>
        <taxon>Saprospiria</taxon>
        <taxon>Saprospirales</taxon>
        <taxon>Lewinellaceae</taxon>
        <taxon>Neolewinella</taxon>
    </lineage>
</organism>
<gene>
    <name evidence="2" type="ORF">H9S92_04350</name>
</gene>
<dbReference type="Proteomes" id="UP000650081">
    <property type="component" value="Unassembled WGS sequence"/>
</dbReference>
<keyword evidence="3" id="KW-1185">Reference proteome</keyword>
<evidence type="ECO:0008006" key="4">
    <source>
        <dbReference type="Google" id="ProtNLM"/>
    </source>
</evidence>
<name>A0A923PIM1_9BACT</name>
<accession>A0A923PIM1</accession>
<proteinExistence type="predicted"/>
<protein>
    <recommendedName>
        <fullName evidence="4">DUF4221 domain-containing protein</fullName>
    </recommendedName>
</protein>
<dbReference type="EMBL" id="JACSIT010000066">
    <property type="protein sequence ID" value="MBC6993381.1"/>
    <property type="molecule type" value="Genomic_DNA"/>
</dbReference>
<keyword evidence="1" id="KW-0732">Signal</keyword>
<evidence type="ECO:0000313" key="3">
    <source>
        <dbReference type="Proteomes" id="UP000650081"/>
    </source>
</evidence>
<sequence>MLIHKARVFTFLLALSCVTTACQPESESDHSKVPPHGDIEMFKIGEAKIPVGLSYNYDNFAGLTQQASSQRNRILHLSNGQIYDFDPIGEKINNYYPLPKDGPKKIKPQSDFDGIAAVNENTYLYAANMLNRLLLVSPERVETVVDFKGREDVYLVSSAQNRPLQTPAGDFLFGISPDPTNDLAQHFAFLQFNMQDRSTSYVIPFPEEYGQNFYSTTPYLYWPSIGFNSKNKEYVVSFPVSNYLYAYDENFKFKKKYPVVTNKFREVEPFSPPVKFGEYPDMEKEDKYFRELSYYFSLYVDNQNGYMYREVKVRNPVAALGFDYYLLVLNLDYQVLGEWKIPEYLRPFNMFCSEKGLNIYDVGALGVTEAGTATFSIYKPN</sequence>
<feature type="signal peptide" evidence="1">
    <location>
        <begin position="1"/>
        <end position="21"/>
    </location>
</feature>
<evidence type="ECO:0000256" key="1">
    <source>
        <dbReference type="SAM" id="SignalP"/>
    </source>
</evidence>
<evidence type="ECO:0000313" key="2">
    <source>
        <dbReference type="EMBL" id="MBC6993381.1"/>
    </source>
</evidence>
<feature type="chain" id="PRO_5037272712" description="DUF4221 domain-containing protein" evidence="1">
    <location>
        <begin position="22"/>
        <end position="381"/>
    </location>
</feature>
<comment type="caution">
    <text evidence="2">The sequence shown here is derived from an EMBL/GenBank/DDBJ whole genome shotgun (WGS) entry which is preliminary data.</text>
</comment>
<dbReference type="PROSITE" id="PS51257">
    <property type="entry name" value="PROKAR_LIPOPROTEIN"/>
    <property type="match status" value="1"/>
</dbReference>
<dbReference type="AlphaFoldDB" id="A0A923PIM1"/>
<dbReference type="RefSeq" id="WP_187465493.1">
    <property type="nucleotide sequence ID" value="NZ_JACSIT010000066.1"/>
</dbReference>